<evidence type="ECO:0000313" key="2">
    <source>
        <dbReference type="EMBL" id="KTD64886.1"/>
    </source>
</evidence>
<dbReference type="PATRIC" id="fig|452.5.peg.1155"/>
<keyword evidence="3" id="KW-1185">Reference proteome</keyword>
<comment type="caution">
    <text evidence="2">The sequence shown here is derived from an EMBL/GenBank/DDBJ whole genome shotgun (WGS) entry which is preliminary data.</text>
</comment>
<name>A0A0W0Z7Y7_LEGSP</name>
<dbReference type="Proteomes" id="UP000054877">
    <property type="component" value="Unassembled WGS sequence"/>
</dbReference>
<feature type="region of interest" description="Disordered" evidence="1">
    <location>
        <begin position="266"/>
        <end position="311"/>
    </location>
</feature>
<feature type="compositionally biased region" description="Basic and acidic residues" evidence="1">
    <location>
        <begin position="285"/>
        <end position="304"/>
    </location>
</feature>
<protein>
    <submittedName>
        <fullName evidence="2">Chromosome partition protein Smc</fullName>
    </submittedName>
</protein>
<dbReference type="EMBL" id="LNYX01000012">
    <property type="protein sequence ID" value="KTD64886.1"/>
    <property type="molecule type" value="Genomic_DNA"/>
</dbReference>
<evidence type="ECO:0000256" key="1">
    <source>
        <dbReference type="SAM" id="MobiDB-lite"/>
    </source>
</evidence>
<dbReference type="CDD" id="cd14686">
    <property type="entry name" value="bZIP"/>
    <property type="match status" value="1"/>
</dbReference>
<proteinExistence type="predicted"/>
<dbReference type="OrthoDB" id="10020461at2"/>
<dbReference type="STRING" id="452.Lspi_1053"/>
<organism evidence="2 3">
    <name type="scientific">Legionella spiritensis</name>
    <dbReference type="NCBI Taxonomy" id="452"/>
    <lineage>
        <taxon>Bacteria</taxon>
        <taxon>Pseudomonadati</taxon>
        <taxon>Pseudomonadota</taxon>
        <taxon>Gammaproteobacteria</taxon>
        <taxon>Legionellales</taxon>
        <taxon>Legionellaceae</taxon>
        <taxon>Legionella</taxon>
    </lineage>
</organism>
<dbReference type="AlphaFoldDB" id="A0A0W0Z7Y7"/>
<evidence type="ECO:0000313" key="3">
    <source>
        <dbReference type="Proteomes" id="UP000054877"/>
    </source>
</evidence>
<feature type="compositionally biased region" description="Basic and acidic residues" evidence="1">
    <location>
        <begin position="266"/>
        <end position="277"/>
    </location>
</feature>
<dbReference type="RefSeq" id="WP_058482986.1">
    <property type="nucleotide sequence ID" value="NZ_CAAAII010000003.1"/>
</dbReference>
<sequence>MLTLKELAKGLVEILLSYHQSQIAIMINKKKYPLEKLEAMRDNAPKVDAIVAQPLDQLKETLQTIVTQTTLCYTDRLSLLNYYKDIIETVLPPLYSGKPLSKEEESRVKDVMVAAIINSNKLLTTSYTIDIFHNGGMVELLGCLRGMLSGAYQGDSKTMAGQAIAEHFIDNRLKLACDCENPESVTRYISNLLQSHQEPLLLKQKIATLEETVEQLSTENKQLVQKIEDVGSETDKYKKQAAELKVENEAKDNSIRKLQERVKHLEADKEKQSHQSDKTPSSLPEPKELEKNSESRKEVAHADPTKTPPVVTWPSAFSGLGLLNNGAVPGYQPSFWGRRIGAVPLVTTSTEETIDQVLSSISLSPRGNESVD</sequence>
<reference evidence="2 3" key="1">
    <citation type="submission" date="2015-11" db="EMBL/GenBank/DDBJ databases">
        <title>Genomic analysis of 38 Legionella species identifies large and diverse effector repertoires.</title>
        <authorList>
            <person name="Burstein D."/>
            <person name="Amaro F."/>
            <person name="Zusman T."/>
            <person name="Lifshitz Z."/>
            <person name="Cohen O."/>
            <person name="Gilbert J.A."/>
            <person name="Pupko T."/>
            <person name="Shuman H.A."/>
            <person name="Segal G."/>
        </authorList>
    </citation>
    <scope>NUCLEOTIDE SEQUENCE [LARGE SCALE GENOMIC DNA]</scope>
    <source>
        <strain evidence="2 3">Mt.St.Helens-9</strain>
    </source>
</reference>
<gene>
    <name evidence="2" type="primary">smc_2</name>
    <name evidence="2" type="ORF">Lspi_1053</name>
</gene>
<accession>A0A0W0Z7Y7</accession>